<dbReference type="AlphaFoldDB" id="A0ABD0LB33"/>
<gene>
    <name evidence="1" type="ORF">BaRGS_00012234</name>
</gene>
<reference evidence="1 2" key="1">
    <citation type="journal article" date="2023" name="Sci. Data">
        <title>Genome assembly of the Korean intertidal mud-creeper Batillaria attramentaria.</title>
        <authorList>
            <person name="Patra A.K."/>
            <person name="Ho P.T."/>
            <person name="Jun S."/>
            <person name="Lee S.J."/>
            <person name="Kim Y."/>
            <person name="Won Y.J."/>
        </authorList>
    </citation>
    <scope>NUCLEOTIDE SEQUENCE [LARGE SCALE GENOMIC DNA]</scope>
    <source>
        <strain evidence="1">Wonlab-2016</strain>
    </source>
</reference>
<organism evidence="1 2">
    <name type="scientific">Batillaria attramentaria</name>
    <dbReference type="NCBI Taxonomy" id="370345"/>
    <lineage>
        <taxon>Eukaryota</taxon>
        <taxon>Metazoa</taxon>
        <taxon>Spiralia</taxon>
        <taxon>Lophotrochozoa</taxon>
        <taxon>Mollusca</taxon>
        <taxon>Gastropoda</taxon>
        <taxon>Caenogastropoda</taxon>
        <taxon>Sorbeoconcha</taxon>
        <taxon>Cerithioidea</taxon>
        <taxon>Batillariidae</taxon>
        <taxon>Batillaria</taxon>
    </lineage>
</organism>
<evidence type="ECO:0000313" key="2">
    <source>
        <dbReference type="Proteomes" id="UP001519460"/>
    </source>
</evidence>
<accession>A0ABD0LB33</accession>
<evidence type="ECO:0000313" key="1">
    <source>
        <dbReference type="EMBL" id="KAK7496582.1"/>
    </source>
</evidence>
<dbReference type="EMBL" id="JACVVK020000066">
    <property type="protein sequence ID" value="KAK7496582.1"/>
    <property type="molecule type" value="Genomic_DNA"/>
</dbReference>
<keyword evidence="2" id="KW-1185">Reference proteome</keyword>
<name>A0ABD0LB33_9CAEN</name>
<protein>
    <submittedName>
        <fullName evidence="1">Uncharacterized protein</fullName>
    </submittedName>
</protein>
<dbReference type="Proteomes" id="UP001519460">
    <property type="component" value="Unassembled WGS sequence"/>
</dbReference>
<sequence length="70" mass="7873">MHTRHQVTAWFVKTDVGFQVTSSSQSPVPAAARAVEESSRNGWSHLPSPCELFHRSRLWDWNLPTGGSRP</sequence>
<comment type="caution">
    <text evidence="1">The sequence shown here is derived from an EMBL/GenBank/DDBJ whole genome shotgun (WGS) entry which is preliminary data.</text>
</comment>
<proteinExistence type="predicted"/>